<proteinExistence type="predicted"/>
<dbReference type="AlphaFoldDB" id="A0A381ZHH3"/>
<evidence type="ECO:0008006" key="2">
    <source>
        <dbReference type="Google" id="ProtNLM"/>
    </source>
</evidence>
<evidence type="ECO:0000313" key="1">
    <source>
        <dbReference type="EMBL" id="SVA88584.1"/>
    </source>
</evidence>
<sequence>MFLKLLDKLGRKKLVLDRGLSHPEYNKAKPWMERYYLLFRKRPKWFPFNIIIHRMLDNDHGDGVHNHMCPYITIILKGGYWETTSKGKFWRSSGYIGFRSADHLHRVDLEPNTDTMTIFIPGPFGLRKNKRADYKTNFKGKINHG</sequence>
<reference evidence="1" key="1">
    <citation type="submission" date="2018-05" db="EMBL/GenBank/DDBJ databases">
        <authorList>
            <person name="Lanie J.A."/>
            <person name="Ng W.-L."/>
            <person name="Kazmierczak K.M."/>
            <person name="Andrzejewski T.M."/>
            <person name="Davidsen T.M."/>
            <person name="Wayne K.J."/>
            <person name="Tettelin H."/>
            <person name="Glass J.I."/>
            <person name="Rusch D."/>
            <person name="Podicherti R."/>
            <person name="Tsui H.-C.T."/>
            <person name="Winkler M.E."/>
        </authorList>
    </citation>
    <scope>NUCLEOTIDE SEQUENCE</scope>
</reference>
<dbReference type="EMBL" id="UINC01021307">
    <property type="protein sequence ID" value="SVA88584.1"/>
    <property type="molecule type" value="Genomic_DNA"/>
</dbReference>
<gene>
    <name evidence="1" type="ORF">METZ01_LOCUS141438</name>
</gene>
<name>A0A381ZHH3_9ZZZZ</name>
<organism evidence="1">
    <name type="scientific">marine metagenome</name>
    <dbReference type="NCBI Taxonomy" id="408172"/>
    <lineage>
        <taxon>unclassified sequences</taxon>
        <taxon>metagenomes</taxon>
        <taxon>ecological metagenomes</taxon>
    </lineage>
</organism>
<protein>
    <recommendedName>
        <fullName evidence="2">AraC-type arabinose-binding/dimerisation domain-containing protein</fullName>
    </recommendedName>
</protein>
<accession>A0A381ZHH3</accession>